<name>A0A835C7Z3_9FABA</name>
<organism evidence="1 2">
    <name type="scientific">Senna tora</name>
    <dbReference type="NCBI Taxonomy" id="362788"/>
    <lineage>
        <taxon>Eukaryota</taxon>
        <taxon>Viridiplantae</taxon>
        <taxon>Streptophyta</taxon>
        <taxon>Embryophyta</taxon>
        <taxon>Tracheophyta</taxon>
        <taxon>Spermatophyta</taxon>
        <taxon>Magnoliopsida</taxon>
        <taxon>eudicotyledons</taxon>
        <taxon>Gunneridae</taxon>
        <taxon>Pentapetalae</taxon>
        <taxon>rosids</taxon>
        <taxon>fabids</taxon>
        <taxon>Fabales</taxon>
        <taxon>Fabaceae</taxon>
        <taxon>Caesalpinioideae</taxon>
        <taxon>Cassia clade</taxon>
        <taxon>Senna</taxon>
    </lineage>
</organism>
<dbReference type="AlphaFoldDB" id="A0A835C7Z3"/>
<comment type="caution">
    <text evidence="1">The sequence shown here is derived from an EMBL/GenBank/DDBJ whole genome shotgun (WGS) entry which is preliminary data.</text>
</comment>
<gene>
    <name evidence="1" type="ORF">G2W53_015374</name>
</gene>
<protein>
    <submittedName>
        <fullName evidence="1">Uncharacterized protein</fullName>
    </submittedName>
</protein>
<accession>A0A835C7Z3</accession>
<proteinExistence type="predicted"/>
<reference evidence="1" key="1">
    <citation type="submission" date="2020-09" db="EMBL/GenBank/DDBJ databases">
        <title>Genome-Enabled Discovery of Anthraquinone Biosynthesis in Senna tora.</title>
        <authorList>
            <person name="Kang S.-H."/>
            <person name="Pandey R.P."/>
            <person name="Lee C.-M."/>
            <person name="Sim J.-S."/>
            <person name="Jeong J.-T."/>
            <person name="Choi B.-S."/>
            <person name="Jung M."/>
            <person name="Ginzburg D."/>
            <person name="Zhao K."/>
            <person name="Won S.Y."/>
            <person name="Oh T.-J."/>
            <person name="Yu Y."/>
            <person name="Kim N.-H."/>
            <person name="Lee O.R."/>
            <person name="Lee T.-H."/>
            <person name="Bashyal P."/>
            <person name="Kim T.-S."/>
            <person name="Lee W.-H."/>
            <person name="Kawkins C."/>
            <person name="Kim C.-K."/>
            <person name="Kim J.S."/>
            <person name="Ahn B.O."/>
            <person name="Rhee S.Y."/>
            <person name="Sohng J.K."/>
        </authorList>
    </citation>
    <scope>NUCLEOTIDE SEQUENCE</scope>
    <source>
        <tissue evidence="1">Leaf</tissue>
    </source>
</reference>
<evidence type="ECO:0000313" key="1">
    <source>
        <dbReference type="EMBL" id="KAF7833041.1"/>
    </source>
</evidence>
<evidence type="ECO:0000313" key="2">
    <source>
        <dbReference type="Proteomes" id="UP000634136"/>
    </source>
</evidence>
<sequence>MGFKDEHVTFFNSIKSSKGNENFLKAKAVKEDVNRNSQLR</sequence>
<dbReference type="Proteomes" id="UP000634136">
    <property type="component" value="Unassembled WGS sequence"/>
</dbReference>
<keyword evidence="2" id="KW-1185">Reference proteome</keyword>
<dbReference type="EMBL" id="JAAIUW010000005">
    <property type="protein sequence ID" value="KAF7833041.1"/>
    <property type="molecule type" value="Genomic_DNA"/>
</dbReference>